<reference evidence="1 2" key="1">
    <citation type="submission" date="2018-09" db="EMBL/GenBank/DDBJ databases">
        <title>Mesorhizobium carmichaelinearum sp. nov. isolated from Carmichaelinea spp. root nodules in New Zealand.</title>
        <authorList>
            <person name="De Meyer S.E."/>
        </authorList>
    </citation>
    <scope>NUCLEOTIDE SEQUENCE [LARGE SCALE GENOMIC DNA]</scope>
    <source>
        <strain evidence="1 2">LMG 28313</strain>
    </source>
</reference>
<sequence length="62" mass="6533">MGWLKNCFDPFVLVPGRPLRVDFGFTATDAAFFAASLAAATDGSSVRIACVSRLIPDLGLSV</sequence>
<name>A0A6M7TWR6_9HYPH</name>
<organism evidence="1 2">
    <name type="scientific">Mesorhizobium jarvisii</name>
    <dbReference type="NCBI Taxonomy" id="1777867"/>
    <lineage>
        <taxon>Bacteria</taxon>
        <taxon>Pseudomonadati</taxon>
        <taxon>Pseudomonadota</taxon>
        <taxon>Alphaproteobacteria</taxon>
        <taxon>Hyphomicrobiales</taxon>
        <taxon>Phyllobacteriaceae</taxon>
        <taxon>Mesorhizobium</taxon>
    </lineage>
</organism>
<evidence type="ECO:0000313" key="2">
    <source>
        <dbReference type="Proteomes" id="UP000275530"/>
    </source>
</evidence>
<gene>
    <name evidence="1" type="ORF">D3242_28705</name>
</gene>
<keyword evidence="2" id="KW-1185">Reference proteome</keyword>
<evidence type="ECO:0000313" key="1">
    <source>
        <dbReference type="EMBL" id="RJT29582.1"/>
    </source>
</evidence>
<dbReference type="AlphaFoldDB" id="A0A6M7TWR6"/>
<dbReference type="EMBL" id="QZXA01000014">
    <property type="protein sequence ID" value="RJT29582.1"/>
    <property type="molecule type" value="Genomic_DNA"/>
</dbReference>
<accession>A0A6M7TWR6</accession>
<proteinExistence type="predicted"/>
<comment type="caution">
    <text evidence="1">The sequence shown here is derived from an EMBL/GenBank/DDBJ whole genome shotgun (WGS) entry which is preliminary data.</text>
</comment>
<protein>
    <submittedName>
        <fullName evidence="1">Uncharacterized protein</fullName>
    </submittedName>
</protein>
<dbReference type="Proteomes" id="UP000275530">
    <property type="component" value="Unassembled WGS sequence"/>
</dbReference>